<keyword evidence="5 7" id="KW-1133">Transmembrane helix</keyword>
<evidence type="ECO:0000313" key="12">
    <source>
        <dbReference type="Proteomes" id="UP001162891"/>
    </source>
</evidence>
<organism evidence="11 12">
    <name type="scientific">Anaeromyxobacter oryzae</name>
    <dbReference type="NCBI Taxonomy" id="2918170"/>
    <lineage>
        <taxon>Bacteria</taxon>
        <taxon>Pseudomonadati</taxon>
        <taxon>Myxococcota</taxon>
        <taxon>Myxococcia</taxon>
        <taxon>Myxococcales</taxon>
        <taxon>Cystobacterineae</taxon>
        <taxon>Anaeromyxobacteraceae</taxon>
        <taxon>Anaeromyxobacter</taxon>
    </lineage>
</organism>
<dbReference type="RefSeq" id="WP_248354612.1">
    <property type="nucleotide sequence ID" value="NZ_AP025591.1"/>
</dbReference>
<feature type="transmembrane region" description="Helical" evidence="7">
    <location>
        <begin position="236"/>
        <end position="261"/>
    </location>
</feature>
<reference evidence="12" key="1">
    <citation type="journal article" date="2022" name="Int. J. Syst. Evol. Microbiol.">
        <title>Anaeromyxobacter oryzae sp. nov., Anaeromyxobacter diazotrophicus sp. nov. and Anaeromyxobacter paludicola sp. nov., isolated from paddy soils.</title>
        <authorList>
            <person name="Itoh H."/>
            <person name="Xu Z."/>
            <person name="Mise K."/>
            <person name="Masuda Y."/>
            <person name="Ushijima N."/>
            <person name="Hayakawa C."/>
            <person name="Shiratori Y."/>
            <person name="Senoo K."/>
        </authorList>
    </citation>
    <scope>NUCLEOTIDE SEQUENCE [LARGE SCALE GENOMIC DNA]</scope>
    <source>
        <strain evidence="12">Red232</strain>
    </source>
</reference>
<evidence type="ECO:0000256" key="5">
    <source>
        <dbReference type="ARBA" id="ARBA00022989"/>
    </source>
</evidence>
<feature type="transmembrane region" description="Helical" evidence="7">
    <location>
        <begin position="325"/>
        <end position="351"/>
    </location>
</feature>
<protein>
    <submittedName>
        <fullName evidence="11">Mechanosensitive ion channel protein MscS</fullName>
    </submittedName>
</protein>
<evidence type="ECO:0000313" key="11">
    <source>
        <dbReference type="EMBL" id="BDG05618.1"/>
    </source>
</evidence>
<proteinExistence type="inferred from homology"/>
<evidence type="ECO:0000256" key="8">
    <source>
        <dbReference type="SAM" id="SignalP"/>
    </source>
</evidence>
<dbReference type="PANTHER" id="PTHR30221:SF18">
    <property type="entry name" value="SLL0590 PROTEIN"/>
    <property type="match status" value="1"/>
</dbReference>
<evidence type="ECO:0000256" key="6">
    <source>
        <dbReference type="ARBA" id="ARBA00023136"/>
    </source>
</evidence>
<dbReference type="PANTHER" id="PTHR30221">
    <property type="entry name" value="SMALL-CONDUCTANCE MECHANOSENSITIVE CHANNEL"/>
    <property type="match status" value="1"/>
</dbReference>
<feature type="domain" description="Mechanosensitive ion channel MscS" evidence="9">
    <location>
        <begin position="339"/>
        <end position="405"/>
    </location>
</feature>
<dbReference type="InterPro" id="IPR006685">
    <property type="entry name" value="MscS_channel_2nd"/>
</dbReference>
<dbReference type="Pfam" id="PF21082">
    <property type="entry name" value="MS_channel_3rd"/>
    <property type="match status" value="1"/>
</dbReference>
<sequence>MPIGCAVLVALLAAAGAPPPPSSAATLTVANRDIVTFRATVIGNDPAERVRVALRRIDDLPPASLGEPVTFDRVSVGDEHGFAVLVGRRLAFFVTDGDRDPLGDEATDRVAAAAADRLADALRAGREQRSARVVLRGLWQSGVASAVLALALWLLVRLRRVIARALSTYANRSAASVLRGRIDVAPVVTAAVRSVVFVLFWSAIALLLDVWSTFVLGRFPLTSPWAGIFTGRVLGIFAAVGLAGLRALPGLVTVAVIFLVARFVARFLKGVFDRVERGALAVPGLYPETVSATRRLVSALVWLVALAAAYPYIPGSDSGAVKGLSVLVGVMLSLGSTGLVSQAMSGLALIYSRALSVGDTVRVGDTEGVVTEVGLLSTKVVTVPGEEVTFPNSVVIGGAVRNYTRLSGGGGPLVTTSVTIGYDAPWRQVHALLLGAARETRGLAREPAPFVLQRTLGDFYVEYQVLARLEVPLERARVLSDLHAHVQDAFNAAGVQIMSPHFVVQPQAPVVVPRERWEGEPAPLQRGRG</sequence>
<dbReference type="Gene3D" id="3.30.70.100">
    <property type="match status" value="1"/>
</dbReference>
<feature type="transmembrane region" description="Helical" evidence="7">
    <location>
        <begin position="195"/>
        <end position="216"/>
    </location>
</feature>
<keyword evidence="8" id="KW-0732">Signal</keyword>
<feature type="transmembrane region" description="Helical" evidence="7">
    <location>
        <begin position="137"/>
        <end position="156"/>
    </location>
</feature>
<evidence type="ECO:0000259" key="9">
    <source>
        <dbReference type="Pfam" id="PF00924"/>
    </source>
</evidence>
<gene>
    <name evidence="11" type="ORF">AMOR_46140</name>
</gene>
<feature type="chain" id="PRO_5045078105" evidence="8">
    <location>
        <begin position="25"/>
        <end position="529"/>
    </location>
</feature>
<evidence type="ECO:0000256" key="7">
    <source>
        <dbReference type="SAM" id="Phobius"/>
    </source>
</evidence>
<comment type="similarity">
    <text evidence="2">Belongs to the MscS (TC 1.A.23) family.</text>
</comment>
<keyword evidence="6 7" id="KW-0472">Membrane</keyword>
<dbReference type="SUPFAM" id="SSF50182">
    <property type="entry name" value="Sm-like ribonucleoproteins"/>
    <property type="match status" value="1"/>
</dbReference>
<evidence type="ECO:0000256" key="4">
    <source>
        <dbReference type="ARBA" id="ARBA00022692"/>
    </source>
</evidence>
<feature type="signal peptide" evidence="8">
    <location>
        <begin position="1"/>
        <end position="24"/>
    </location>
</feature>
<comment type="subcellular location">
    <subcellularLocation>
        <location evidence="1">Cell membrane</location>
        <topology evidence="1">Multi-pass membrane protein</topology>
    </subcellularLocation>
</comment>
<dbReference type="Gene3D" id="1.10.287.1260">
    <property type="match status" value="1"/>
</dbReference>
<dbReference type="InterPro" id="IPR045275">
    <property type="entry name" value="MscS_archaea/bacteria_type"/>
</dbReference>
<dbReference type="InterPro" id="IPR023408">
    <property type="entry name" value="MscS_beta-dom_sf"/>
</dbReference>
<keyword evidence="12" id="KW-1185">Reference proteome</keyword>
<accession>A0ABM7X1D8</accession>
<keyword evidence="4 7" id="KW-0812">Transmembrane</keyword>
<evidence type="ECO:0000256" key="3">
    <source>
        <dbReference type="ARBA" id="ARBA00022475"/>
    </source>
</evidence>
<evidence type="ECO:0000256" key="1">
    <source>
        <dbReference type="ARBA" id="ARBA00004651"/>
    </source>
</evidence>
<dbReference type="InterPro" id="IPR011066">
    <property type="entry name" value="MscS_channel_C_sf"/>
</dbReference>
<feature type="domain" description="Mechanosensitive ion channel MscS C-terminal" evidence="10">
    <location>
        <begin position="414"/>
        <end position="497"/>
    </location>
</feature>
<dbReference type="Proteomes" id="UP001162891">
    <property type="component" value="Chromosome"/>
</dbReference>
<name>A0ABM7X1D8_9BACT</name>
<dbReference type="InterPro" id="IPR010920">
    <property type="entry name" value="LSM_dom_sf"/>
</dbReference>
<dbReference type="InterPro" id="IPR049278">
    <property type="entry name" value="MS_channel_C"/>
</dbReference>
<dbReference type="Pfam" id="PF00924">
    <property type="entry name" value="MS_channel_2nd"/>
    <property type="match status" value="1"/>
</dbReference>
<dbReference type="SUPFAM" id="SSF82689">
    <property type="entry name" value="Mechanosensitive channel protein MscS (YggB), C-terminal domain"/>
    <property type="match status" value="1"/>
</dbReference>
<dbReference type="Gene3D" id="2.30.30.60">
    <property type="match status" value="1"/>
</dbReference>
<evidence type="ECO:0000256" key="2">
    <source>
        <dbReference type="ARBA" id="ARBA00008017"/>
    </source>
</evidence>
<dbReference type="EMBL" id="AP025591">
    <property type="protein sequence ID" value="BDG05618.1"/>
    <property type="molecule type" value="Genomic_DNA"/>
</dbReference>
<keyword evidence="3" id="KW-1003">Cell membrane</keyword>
<feature type="transmembrane region" description="Helical" evidence="7">
    <location>
        <begin position="296"/>
        <end position="313"/>
    </location>
</feature>
<evidence type="ECO:0000259" key="10">
    <source>
        <dbReference type="Pfam" id="PF21082"/>
    </source>
</evidence>